<keyword evidence="1" id="KW-1133">Transmembrane helix</keyword>
<dbReference type="EMBL" id="MFTJ01000010">
    <property type="protein sequence ID" value="OGI66455.1"/>
    <property type="molecule type" value="Genomic_DNA"/>
</dbReference>
<evidence type="ECO:0000313" key="4">
    <source>
        <dbReference type="Proteomes" id="UP000178700"/>
    </source>
</evidence>
<evidence type="ECO:0000256" key="1">
    <source>
        <dbReference type="SAM" id="Phobius"/>
    </source>
</evidence>
<comment type="caution">
    <text evidence="3">The sequence shown here is derived from an EMBL/GenBank/DDBJ whole genome shotgun (WGS) entry which is preliminary data.</text>
</comment>
<proteinExistence type="predicted"/>
<accession>A0A1F6VA42</accession>
<keyword evidence="1" id="KW-0472">Membrane</keyword>
<sequence length="289" mass="31989">MLKSYKKYNLLIFTFLLFVITLFLFFQDFKNSSRVLTFAMLDVGQGDALFIESPTGTQVLFDAGPPRKIMSQLARVMSLFDRTIDAIVITNPDQDHIGGFPDILKVYKVGGVFEPGTFNDSKIYQNLEQEIKDKKIPKILAKRGMRLHIGSGAVIDILFPDRDVSLWDSNDGSIVAKLTYGNTSIMLTGDSTSVTEKIILAENSKAKLKSTILKVGHHGSRTSTSASFAQAAAPVYALISDGKDNNYGHPHKDTLDTLTQFDAKVFRTDLLGAIIMKSDGQNEEFSFSK</sequence>
<organism evidence="3 4">
    <name type="scientific">Candidatus Nomurabacteria bacterium RIFCSPHIGHO2_01_FULL_39_10</name>
    <dbReference type="NCBI Taxonomy" id="1801733"/>
    <lineage>
        <taxon>Bacteria</taxon>
        <taxon>Candidatus Nomuraibacteriota</taxon>
    </lineage>
</organism>
<dbReference type="Pfam" id="PF00753">
    <property type="entry name" value="Lactamase_B"/>
    <property type="match status" value="1"/>
</dbReference>
<evidence type="ECO:0000259" key="2">
    <source>
        <dbReference type="SMART" id="SM00849"/>
    </source>
</evidence>
<name>A0A1F6VA42_9BACT</name>
<dbReference type="SUPFAM" id="SSF56281">
    <property type="entry name" value="Metallo-hydrolase/oxidoreductase"/>
    <property type="match status" value="1"/>
</dbReference>
<evidence type="ECO:0000313" key="3">
    <source>
        <dbReference type="EMBL" id="OGI66455.1"/>
    </source>
</evidence>
<reference evidence="3 4" key="1">
    <citation type="journal article" date="2016" name="Nat. Commun.">
        <title>Thousands of microbial genomes shed light on interconnected biogeochemical processes in an aquifer system.</title>
        <authorList>
            <person name="Anantharaman K."/>
            <person name="Brown C.T."/>
            <person name="Hug L.A."/>
            <person name="Sharon I."/>
            <person name="Castelle C.J."/>
            <person name="Probst A.J."/>
            <person name="Thomas B.C."/>
            <person name="Singh A."/>
            <person name="Wilkins M.J."/>
            <person name="Karaoz U."/>
            <person name="Brodie E.L."/>
            <person name="Williams K.H."/>
            <person name="Hubbard S.S."/>
            <person name="Banfield J.F."/>
        </authorList>
    </citation>
    <scope>NUCLEOTIDE SEQUENCE [LARGE SCALE GENOMIC DNA]</scope>
</reference>
<dbReference type="InterPro" id="IPR035681">
    <property type="entry name" value="ComA-like_MBL"/>
</dbReference>
<dbReference type="CDD" id="cd07731">
    <property type="entry name" value="ComA-like_MBL-fold"/>
    <property type="match status" value="1"/>
</dbReference>
<protein>
    <recommendedName>
        <fullName evidence="2">Metallo-beta-lactamase domain-containing protein</fullName>
    </recommendedName>
</protein>
<dbReference type="SMART" id="SM00849">
    <property type="entry name" value="Lactamase_B"/>
    <property type="match status" value="1"/>
</dbReference>
<dbReference type="PANTHER" id="PTHR30619:SF1">
    <property type="entry name" value="RECOMBINATION PROTEIN 2"/>
    <property type="match status" value="1"/>
</dbReference>
<dbReference type="Gene3D" id="3.60.15.10">
    <property type="entry name" value="Ribonuclease Z/Hydroxyacylglutathione hydrolase-like"/>
    <property type="match status" value="1"/>
</dbReference>
<dbReference type="PANTHER" id="PTHR30619">
    <property type="entry name" value="DNA INTERNALIZATION/COMPETENCE PROTEIN COMEC/REC2"/>
    <property type="match status" value="1"/>
</dbReference>
<gene>
    <name evidence="3" type="ORF">A2642_03220</name>
</gene>
<dbReference type="Proteomes" id="UP000178700">
    <property type="component" value="Unassembled WGS sequence"/>
</dbReference>
<dbReference type="InterPro" id="IPR052159">
    <property type="entry name" value="Competence_DNA_uptake"/>
</dbReference>
<feature type="domain" description="Metallo-beta-lactamase" evidence="2">
    <location>
        <begin position="45"/>
        <end position="243"/>
    </location>
</feature>
<dbReference type="AlphaFoldDB" id="A0A1F6VA42"/>
<feature type="transmembrane region" description="Helical" evidence="1">
    <location>
        <begin position="7"/>
        <end position="26"/>
    </location>
</feature>
<dbReference type="InterPro" id="IPR001279">
    <property type="entry name" value="Metallo-B-lactamas"/>
</dbReference>
<dbReference type="InterPro" id="IPR036866">
    <property type="entry name" value="RibonucZ/Hydroxyglut_hydro"/>
</dbReference>
<keyword evidence="1" id="KW-0812">Transmembrane</keyword>